<dbReference type="Pfam" id="PF07714">
    <property type="entry name" value="PK_Tyr_Ser-Thr"/>
    <property type="match status" value="2"/>
</dbReference>
<reference evidence="2 3" key="1">
    <citation type="journal article" date="2016" name="Mol. Biol. Evol.">
        <title>Comparative Genomics of Early-Diverging Mushroom-Forming Fungi Provides Insights into the Origins of Lignocellulose Decay Capabilities.</title>
        <authorList>
            <person name="Nagy L.G."/>
            <person name="Riley R."/>
            <person name="Tritt A."/>
            <person name="Adam C."/>
            <person name="Daum C."/>
            <person name="Floudas D."/>
            <person name="Sun H."/>
            <person name="Yadav J.S."/>
            <person name="Pangilinan J."/>
            <person name="Larsson K.H."/>
            <person name="Matsuura K."/>
            <person name="Barry K."/>
            <person name="Labutti K."/>
            <person name="Kuo R."/>
            <person name="Ohm R.A."/>
            <person name="Bhattacharya S.S."/>
            <person name="Shirouzu T."/>
            <person name="Yoshinaga Y."/>
            <person name="Martin F.M."/>
            <person name="Grigoriev I.V."/>
            <person name="Hibbett D.S."/>
        </authorList>
    </citation>
    <scope>NUCLEOTIDE SEQUENCE [LARGE SCALE GENOMIC DNA]</scope>
    <source>
        <strain evidence="2 3">HHB14362 ss-1</strain>
    </source>
</reference>
<keyword evidence="2" id="KW-0418">Kinase</keyword>
<dbReference type="InterPro" id="IPR001245">
    <property type="entry name" value="Ser-Thr/Tyr_kinase_cat_dom"/>
</dbReference>
<dbReference type="Proteomes" id="UP000076761">
    <property type="component" value="Unassembled WGS sequence"/>
</dbReference>
<keyword evidence="3" id="KW-1185">Reference proteome</keyword>
<protein>
    <submittedName>
        <fullName evidence="2">Kinase-like protein</fullName>
    </submittedName>
</protein>
<dbReference type="STRING" id="1314782.A0A165S1N3"/>
<dbReference type="OrthoDB" id="346907at2759"/>
<dbReference type="GO" id="GO:0005524">
    <property type="term" value="F:ATP binding"/>
    <property type="evidence" value="ECO:0007669"/>
    <property type="project" value="InterPro"/>
</dbReference>
<evidence type="ECO:0000313" key="2">
    <source>
        <dbReference type="EMBL" id="KZT24548.1"/>
    </source>
</evidence>
<dbReference type="PANTHER" id="PTHR44329">
    <property type="entry name" value="SERINE/THREONINE-PROTEIN KINASE TNNI3K-RELATED"/>
    <property type="match status" value="1"/>
</dbReference>
<dbReference type="AlphaFoldDB" id="A0A165S1N3"/>
<dbReference type="SUPFAM" id="SSF56112">
    <property type="entry name" value="Protein kinase-like (PK-like)"/>
    <property type="match status" value="1"/>
</dbReference>
<sequence>MSLYFSKLAILCSSGRLSKLLTVLPSMQSGSSQTISYQRFARAIDLRCTVLELSLMQHRNQSELKEHLLDLIMDASVPMEILALNNSNFIRGFLNVLQKALDFLRSQPVHPDTQSLLVRCEEMLLHISYKSDVLPSILFLRDIKPVGMHPVTGGGWSDVWKGVLHGRVVALKVLRDCHVRDEVRKTRLRKKFHREALIWRQLCHPNIHPFLGIFDGLHNPSLVSPWRSRGHLLAFLKSQSGQQYDRAMILGEIASALAYLHSLTPPLVHGDIKAVSYVHPGLKLLIDTPEPVLFPQANVLVDSTNRPCLVDFGISKFVRPAVSRPPPSPKIYNWDGRVVHRFRHANESLSDTMTHTSHFHGTLRWMPPEAFMGTYRGSTAGDMYSFGCLCLEVYTLEHPWREERNEAAIIARSLAGQRPMRPQEVPSEVWAIMQMVWQQDPEERQTAPWIEWLLAGISDQYPETSGADDQPAVYLDK</sequence>
<dbReference type="PANTHER" id="PTHR44329:SF214">
    <property type="entry name" value="PROTEIN KINASE DOMAIN-CONTAINING PROTEIN"/>
    <property type="match status" value="1"/>
</dbReference>
<dbReference type="InParanoid" id="A0A165S1N3"/>
<keyword evidence="2" id="KW-0808">Transferase</keyword>
<evidence type="ECO:0000313" key="3">
    <source>
        <dbReference type="Proteomes" id="UP000076761"/>
    </source>
</evidence>
<proteinExistence type="predicted"/>
<dbReference type="GO" id="GO:0004674">
    <property type="term" value="F:protein serine/threonine kinase activity"/>
    <property type="evidence" value="ECO:0007669"/>
    <property type="project" value="TreeGrafter"/>
</dbReference>
<dbReference type="Gene3D" id="1.10.510.10">
    <property type="entry name" value="Transferase(Phosphotransferase) domain 1"/>
    <property type="match status" value="1"/>
</dbReference>
<organism evidence="2 3">
    <name type="scientific">Neolentinus lepideus HHB14362 ss-1</name>
    <dbReference type="NCBI Taxonomy" id="1314782"/>
    <lineage>
        <taxon>Eukaryota</taxon>
        <taxon>Fungi</taxon>
        <taxon>Dikarya</taxon>
        <taxon>Basidiomycota</taxon>
        <taxon>Agaricomycotina</taxon>
        <taxon>Agaricomycetes</taxon>
        <taxon>Gloeophyllales</taxon>
        <taxon>Gloeophyllaceae</taxon>
        <taxon>Neolentinus</taxon>
    </lineage>
</organism>
<dbReference type="PROSITE" id="PS50011">
    <property type="entry name" value="PROTEIN_KINASE_DOM"/>
    <property type="match status" value="1"/>
</dbReference>
<dbReference type="EMBL" id="KV425577">
    <property type="protein sequence ID" value="KZT24548.1"/>
    <property type="molecule type" value="Genomic_DNA"/>
</dbReference>
<evidence type="ECO:0000259" key="1">
    <source>
        <dbReference type="PROSITE" id="PS50011"/>
    </source>
</evidence>
<dbReference type="InterPro" id="IPR051681">
    <property type="entry name" value="Ser/Thr_Kinases-Pseudokinases"/>
</dbReference>
<dbReference type="InterPro" id="IPR000719">
    <property type="entry name" value="Prot_kinase_dom"/>
</dbReference>
<name>A0A165S1N3_9AGAM</name>
<gene>
    <name evidence="2" type="ORF">NEOLEDRAFT_425641</name>
</gene>
<feature type="domain" description="Protein kinase" evidence="1">
    <location>
        <begin position="145"/>
        <end position="454"/>
    </location>
</feature>
<accession>A0A165S1N3</accession>
<dbReference type="InterPro" id="IPR011009">
    <property type="entry name" value="Kinase-like_dom_sf"/>
</dbReference>